<feature type="transmembrane region" description="Helical" evidence="10">
    <location>
        <begin position="803"/>
        <end position="820"/>
    </location>
</feature>
<dbReference type="NCBIfam" id="TIGR01494">
    <property type="entry name" value="ATPase_P-type"/>
    <property type="match status" value="3"/>
</dbReference>
<sequence>MNWHLLPLSEIVSLLNTTPLGLDQTTASHLLTEHGKNQIEDSKKKTILHMILSQLSDFMILILIAAAIISGIIGDITDTVIILAIVVINAFVGLIQEYRAEKAMEALKNMAASHALILRKGKKFNIPAFDLVPGDVVILEAGNIIPADVRFFETHLIKADESALTGESNNVEKIPEQLIGGDYPLGNRSNMGYKGTFITNGRGLAYVIATGMKTELGQIAKMIQTDEITTPLQKRLGAFGKRLSLGILIICVIIFFIGWLRGESVLTMLITSISLAVAAIPEALPALVTIALALGAKKLAKNNALVRKLPAVETLGSVTYICSDKTGTLTLNKMTVQEIFETADTEINSLFLENNPLLHAIALNNDVSEGQDGKWTGDSTEVALVQYAFEKNLNRADLESKFPRIAELPFDSKRKCMTTIHQTQNTNAQILVITKGAVDVLFDKLSADQKSHITEFEYKVNEMAEKGYRVLGYAMKTIPFLPENLDANAIETDLTLIGFAGMIDPPRDEARQAVTECKEAGIIPVMITGDHKLTAIAIAKKLGIFSINEDLVLTGSELSRLTQIEFINIVEKVKVYARVNPEQKLRIINALQSKKHFVAMTGDGVNDAPALKNADIGIAMGINGTEVSKEASHMILLDDNFATIVVAVKHGRKIFDNILKFIKYIMTGNSGEIWAIFLAPFFALPLPLLAIHILWINLVTDGLPGLALASEPSESNIMKRPPRNSQENIFSNGMAVHILWVGFLMGVVTIAMEAYAIHVANSHWQTMAFTVLCFSQLGHVMVIRSQQSIFKIGLFSNKPMLGALLITVALQFMIIYTPFFNEIFKTQPLTKYELLLTLAVSSIVFWVGELEKWIKNRNKQTTIVF</sequence>
<dbReference type="InterPro" id="IPR023214">
    <property type="entry name" value="HAD_sf"/>
</dbReference>
<dbReference type="SFLD" id="SFLDF00027">
    <property type="entry name" value="p-type_atpase"/>
    <property type="match status" value="1"/>
</dbReference>
<dbReference type="SUPFAM" id="SSF81653">
    <property type="entry name" value="Calcium ATPase, transduction domain A"/>
    <property type="match status" value="1"/>
</dbReference>
<dbReference type="InterPro" id="IPR008250">
    <property type="entry name" value="ATPase_P-typ_transduc_dom_A_sf"/>
</dbReference>
<dbReference type="Pfam" id="PF00122">
    <property type="entry name" value="E1-E2_ATPase"/>
    <property type="match status" value="1"/>
</dbReference>
<dbReference type="PRINTS" id="PR00120">
    <property type="entry name" value="HATPASE"/>
</dbReference>
<dbReference type="Gene3D" id="2.70.150.10">
    <property type="entry name" value="Calcium-transporting ATPase, cytoplasmic transduction domain A"/>
    <property type="match status" value="1"/>
</dbReference>
<evidence type="ECO:0000256" key="8">
    <source>
        <dbReference type="ARBA" id="ARBA00022989"/>
    </source>
</evidence>
<keyword evidence="7" id="KW-1278">Translocase</keyword>
<dbReference type="Pfam" id="PF00689">
    <property type="entry name" value="Cation_ATPase_C"/>
    <property type="match status" value="1"/>
</dbReference>
<dbReference type="SUPFAM" id="SSF56784">
    <property type="entry name" value="HAD-like"/>
    <property type="match status" value="1"/>
</dbReference>
<dbReference type="PANTHER" id="PTHR43294:SF21">
    <property type="entry name" value="CATION TRANSPORTING ATPASE"/>
    <property type="match status" value="1"/>
</dbReference>
<evidence type="ECO:0000256" key="10">
    <source>
        <dbReference type="SAM" id="Phobius"/>
    </source>
</evidence>
<dbReference type="InterPro" id="IPR004014">
    <property type="entry name" value="ATPase_P-typ_cation-transptr_N"/>
</dbReference>
<proteinExistence type="inferred from homology"/>
<keyword evidence="8 10" id="KW-1133">Transmembrane helix</keyword>
<dbReference type="InterPro" id="IPR006068">
    <property type="entry name" value="ATPase_P-typ_cation-transptr_C"/>
</dbReference>
<feature type="transmembrane region" description="Helical" evidence="10">
    <location>
        <begin position="79"/>
        <end position="98"/>
    </location>
</feature>
<name>A0ABW6HP01_9FLAO</name>
<evidence type="ECO:0000256" key="4">
    <source>
        <dbReference type="ARBA" id="ARBA00022692"/>
    </source>
</evidence>
<keyword evidence="9 10" id="KW-0472">Membrane</keyword>
<accession>A0ABW6HP01</accession>
<dbReference type="InterPro" id="IPR023298">
    <property type="entry name" value="ATPase_P-typ_TM_dom_sf"/>
</dbReference>
<comment type="subcellular location">
    <subcellularLocation>
        <location evidence="1">Cell membrane</location>
        <topology evidence="1">Multi-pass membrane protein</topology>
    </subcellularLocation>
</comment>
<dbReference type="InterPro" id="IPR059000">
    <property type="entry name" value="ATPase_P-type_domA"/>
</dbReference>
<dbReference type="InterPro" id="IPR001757">
    <property type="entry name" value="P_typ_ATPase"/>
</dbReference>
<feature type="transmembrane region" description="Helical" evidence="10">
    <location>
        <begin position="266"/>
        <end position="294"/>
    </location>
</feature>
<evidence type="ECO:0000259" key="11">
    <source>
        <dbReference type="SMART" id="SM00831"/>
    </source>
</evidence>
<feature type="transmembrane region" description="Helical" evidence="10">
    <location>
        <begin position="51"/>
        <end position="73"/>
    </location>
</feature>
<dbReference type="SFLD" id="SFLDS00003">
    <property type="entry name" value="Haloacid_Dehalogenase"/>
    <property type="match status" value="1"/>
</dbReference>
<feature type="transmembrane region" description="Helical" evidence="10">
    <location>
        <begin position="832"/>
        <end position="850"/>
    </location>
</feature>
<dbReference type="InterPro" id="IPR023299">
    <property type="entry name" value="ATPase_P-typ_cyto_dom_N"/>
</dbReference>
<dbReference type="InterPro" id="IPR044492">
    <property type="entry name" value="P_typ_ATPase_HD_dom"/>
</dbReference>
<evidence type="ECO:0000256" key="3">
    <source>
        <dbReference type="ARBA" id="ARBA00022475"/>
    </source>
</evidence>
<dbReference type="Gene3D" id="1.20.1110.10">
    <property type="entry name" value="Calcium-transporting ATPase, transmembrane domain"/>
    <property type="match status" value="1"/>
</dbReference>
<feature type="transmembrane region" description="Helical" evidence="10">
    <location>
        <begin position="243"/>
        <end position="260"/>
    </location>
</feature>
<dbReference type="InterPro" id="IPR050510">
    <property type="entry name" value="Cation_transp_ATPase_P-type"/>
</dbReference>
<evidence type="ECO:0000256" key="2">
    <source>
        <dbReference type="ARBA" id="ARBA00005675"/>
    </source>
</evidence>
<evidence type="ECO:0000256" key="1">
    <source>
        <dbReference type="ARBA" id="ARBA00004651"/>
    </source>
</evidence>
<dbReference type="EMBL" id="JBHZQA010000008">
    <property type="protein sequence ID" value="MFE3848757.1"/>
    <property type="molecule type" value="Genomic_DNA"/>
</dbReference>
<dbReference type="Pfam" id="PF13246">
    <property type="entry name" value="Cation_ATPase"/>
    <property type="match status" value="1"/>
</dbReference>
<comment type="similarity">
    <text evidence="2">Belongs to the cation transport ATPase (P-type) (TC 3.A.3) family. Type IIA subfamily.</text>
</comment>
<evidence type="ECO:0000313" key="13">
    <source>
        <dbReference type="Proteomes" id="UP001600039"/>
    </source>
</evidence>
<protein>
    <submittedName>
        <fullName evidence="12">Cation-translocating P-type ATPase</fullName>
    </submittedName>
</protein>
<dbReference type="RefSeq" id="WP_379858489.1">
    <property type="nucleotide sequence ID" value="NZ_JBHZQA010000008.1"/>
</dbReference>
<evidence type="ECO:0000256" key="9">
    <source>
        <dbReference type="ARBA" id="ARBA00023136"/>
    </source>
</evidence>
<keyword evidence="4 10" id="KW-0812">Transmembrane</keyword>
<dbReference type="InterPro" id="IPR036412">
    <property type="entry name" value="HAD-like_sf"/>
</dbReference>
<dbReference type="SMART" id="SM00831">
    <property type="entry name" value="Cation_ATPase_N"/>
    <property type="match status" value="1"/>
</dbReference>
<dbReference type="SUPFAM" id="SSF81665">
    <property type="entry name" value="Calcium ATPase, transmembrane domain M"/>
    <property type="match status" value="1"/>
</dbReference>
<dbReference type="SUPFAM" id="SSF81660">
    <property type="entry name" value="Metal cation-transporting ATPase, ATP-binding domain N"/>
    <property type="match status" value="1"/>
</dbReference>
<dbReference type="SFLD" id="SFLDG00002">
    <property type="entry name" value="C1.7:_P-type_atpase_like"/>
    <property type="match status" value="1"/>
</dbReference>
<evidence type="ECO:0000256" key="6">
    <source>
        <dbReference type="ARBA" id="ARBA00022840"/>
    </source>
</evidence>
<keyword evidence="5" id="KW-0547">Nucleotide-binding</keyword>
<evidence type="ECO:0000256" key="5">
    <source>
        <dbReference type="ARBA" id="ARBA00022741"/>
    </source>
</evidence>
<dbReference type="Proteomes" id="UP001600039">
    <property type="component" value="Unassembled WGS sequence"/>
</dbReference>
<keyword evidence="13" id="KW-1185">Reference proteome</keyword>
<evidence type="ECO:0000313" key="12">
    <source>
        <dbReference type="EMBL" id="MFE3848757.1"/>
    </source>
</evidence>
<reference evidence="12 13" key="1">
    <citation type="submission" date="2024-06" db="EMBL/GenBank/DDBJ databases">
        <title>Flavobacterium spp. isolated from glacier.</title>
        <authorList>
            <person name="Han D."/>
        </authorList>
    </citation>
    <scope>NUCLEOTIDE SEQUENCE [LARGE SCALE GENOMIC DNA]</scope>
    <source>
        <strain evidence="12 13">LB3P45</strain>
    </source>
</reference>
<keyword evidence="3" id="KW-1003">Cell membrane</keyword>
<dbReference type="Pfam" id="PF00690">
    <property type="entry name" value="Cation_ATPase_N"/>
    <property type="match status" value="1"/>
</dbReference>
<dbReference type="Gene3D" id="3.40.50.1000">
    <property type="entry name" value="HAD superfamily/HAD-like"/>
    <property type="match status" value="1"/>
</dbReference>
<keyword evidence="6" id="KW-0067">ATP-binding</keyword>
<organism evidence="12 13">
    <name type="scientific">Flavobacterium fructosi</name>
    <dbReference type="NCBI Taxonomy" id="3230416"/>
    <lineage>
        <taxon>Bacteria</taxon>
        <taxon>Pseudomonadati</taxon>
        <taxon>Bacteroidota</taxon>
        <taxon>Flavobacteriia</taxon>
        <taxon>Flavobacteriales</taxon>
        <taxon>Flavobacteriaceae</taxon>
        <taxon>Flavobacterium</taxon>
    </lineage>
</organism>
<gene>
    <name evidence="12" type="ORF">ACFX5D_12355</name>
</gene>
<comment type="caution">
    <text evidence="12">The sequence shown here is derived from an EMBL/GenBank/DDBJ whole genome shotgun (WGS) entry which is preliminary data.</text>
</comment>
<dbReference type="PRINTS" id="PR00119">
    <property type="entry name" value="CATATPASE"/>
</dbReference>
<dbReference type="PROSITE" id="PS00154">
    <property type="entry name" value="ATPASE_E1_E2"/>
    <property type="match status" value="1"/>
</dbReference>
<evidence type="ECO:0000256" key="7">
    <source>
        <dbReference type="ARBA" id="ARBA00022967"/>
    </source>
</evidence>
<feature type="domain" description="Cation-transporting P-type ATPase N-terminal" evidence="11">
    <location>
        <begin position="2"/>
        <end position="75"/>
    </location>
</feature>
<dbReference type="Gene3D" id="3.40.1110.10">
    <property type="entry name" value="Calcium-transporting ATPase, cytoplasmic domain N"/>
    <property type="match status" value="1"/>
</dbReference>
<dbReference type="InterPro" id="IPR018303">
    <property type="entry name" value="ATPase_P-typ_P_site"/>
</dbReference>
<dbReference type="PANTHER" id="PTHR43294">
    <property type="entry name" value="SODIUM/POTASSIUM-TRANSPORTING ATPASE SUBUNIT ALPHA"/>
    <property type="match status" value="1"/>
</dbReference>
<feature type="transmembrane region" description="Helical" evidence="10">
    <location>
        <begin position="729"/>
        <end position="752"/>
    </location>
</feature>